<gene>
    <name evidence="2" type="ORF">METZ01_LOCUS215128</name>
</gene>
<organism evidence="2">
    <name type="scientific">marine metagenome</name>
    <dbReference type="NCBI Taxonomy" id="408172"/>
    <lineage>
        <taxon>unclassified sequences</taxon>
        <taxon>metagenomes</taxon>
        <taxon>ecological metagenomes</taxon>
    </lineage>
</organism>
<evidence type="ECO:0000256" key="1">
    <source>
        <dbReference type="SAM" id="Phobius"/>
    </source>
</evidence>
<keyword evidence="1" id="KW-0472">Membrane</keyword>
<feature type="transmembrane region" description="Helical" evidence="1">
    <location>
        <begin position="6"/>
        <end position="23"/>
    </location>
</feature>
<evidence type="ECO:0000313" key="2">
    <source>
        <dbReference type="EMBL" id="SVB62274.1"/>
    </source>
</evidence>
<keyword evidence="1" id="KW-1133">Transmembrane helix</keyword>
<proteinExistence type="predicted"/>
<protein>
    <submittedName>
        <fullName evidence="2">Uncharacterized protein</fullName>
    </submittedName>
</protein>
<name>A0A382FJ00_9ZZZZ</name>
<keyword evidence="1" id="KW-0812">Transmembrane</keyword>
<sequence>GAVWGFVDWGIAGAVFAWLYNLINK</sequence>
<dbReference type="AlphaFoldDB" id="A0A382FJ00"/>
<dbReference type="EMBL" id="UINC01049927">
    <property type="protein sequence ID" value="SVB62274.1"/>
    <property type="molecule type" value="Genomic_DNA"/>
</dbReference>
<accession>A0A382FJ00</accession>
<reference evidence="2" key="1">
    <citation type="submission" date="2018-05" db="EMBL/GenBank/DDBJ databases">
        <authorList>
            <person name="Lanie J.A."/>
            <person name="Ng W.-L."/>
            <person name="Kazmierczak K.M."/>
            <person name="Andrzejewski T.M."/>
            <person name="Davidsen T.M."/>
            <person name="Wayne K.J."/>
            <person name="Tettelin H."/>
            <person name="Glass J.I."/>
            <person name="Rusch D."/>
            <person name="Podicherti R."/>
            <person name="Tsui H.-C.T."/>
            <person name="Winkler M.E."/>
        </authorList>
    </citation>
    <scope>NUCLEOTIDE SEQUENCE</scope>
</reference>
<feature type="non-terminal residue" evidence="2">
    <location>
        <position position="1"/>
    </location>
</feature>